<dbReference type="Pfam" id="PF17039">
    <property type="entry name" value="Glyco_tran_10_N"/>
    <property type="match status" value="1"/>
</dbReference>
<dbReference type="EMBL" id="JAIWYP010000002">
    <property type="protein sequence ID" value="KAH3863589.1"/>
    <property type="molecule type" value="Genomic_DNA"/>
</dbReference>
<feature type="domain" description="Fucosyltransferase N-terminal" evidence="14">
    <location>
        <begin position="122"/>
        <end position="234"/>
    </location>
</feature>
<evidence type="ECO:0000313" key="15">
    <source>
        <dbReference type="EMBL" id="KAH3863589.1"/>
    </source>
</evidence>
<evidence type="ECO:0000256" key="2">
    <source>
        <dbReference type="ARBA" id="ARBA00004922"/>
    </source>
</evidence>
<keyword evidence="4 12" id="KW-0328">Glycosyltransferase</keyword>
<evidence type="ECO:0000256" key="6">
    <source>
        <dbReference type="ARBA" id="ARBA00022692"/>
    </source>
</evidence>
<proteinExistence type="inferred from homology"/>
<evidence type="ECO:0000256" key="9">
    <source>
        <dbReference type="ARBA" id="ARBA00023034"/>
    </source>
</evidence>
<accession>A0A9D4LTN9</accession>
<dbReference type="GO" id="GO:0032580">
    <property type="term" value="C:Golgi cisterna membrane"/>
    <property type="evidence" value="ECO:0007669"/>
    <property type="project" value="UniProtKB-SubCell"/>
</dbReference>
<comment type="similarity">
    <text evidence="3 12">Belongs to the glycosyltransferase 10 family.</text>
</comment>
<comment type="subcellular location">
    <subcellularLocation>
        <location evidence="1">Golgi apparatus membrane</location>
        <topology evidence="1">Single-pass type II membrane protein</topology>
    </subcellularLocation>
    <subcellularLocation>
        <location evidence="12">Golgi apparatus</location>
        <location evidence="12">Golgi stack membrane</location>
        <topology evidence="12">Single-pass type II membrane protein</topology>
    </subcellularLocation>
</comment>
<evidence type="ECO:0000256" key="1">
    <source>
        <dbReference type="ARBA" id="ARBA00004323"/>
    </source>
</evidence>
<comment type="caution">
    <text evidence="15">The sequence shown here is derived from an EMBL/GenBank/DDBJ whole genome shotgun (WGS) entry which is preliminary data.</text>
</comment>
<dbReference type="Pfam" id="PF00852">
    <property type="entry name" value="Glyco_transf_10"/>
    <property type="match status" value="1"/>
</dbReference>
<dbReference type="FunFam" id="3.40.50.11660:FF:000002">
    <property type="entry name" value="Alpha-(1,3)-fucosyltransferase"/>
    <property type="match status" value="1"/>
</dbReference>
<feature type="domain" description="Fucosyltransferase C-terminal" evidence="13">
    <location>
        <begin position="252"/>
        <end position="424"/>
    </location>
</feature>
<keyword evidence="16" id="KW-1185">Reference proteome</keyword>
<evidence type="ECO:0000256" key="10">
    <source>
        <dbReference type="ARBA" id="ARBA00023136"/>
    </source>
</evidence>
<dbReference type="AlphaFoldDB" id="A0A9D4LTN9"/>
<reference evidence="15" key="1">
    <citation type="journal article" date="2019" name="bioRxiv">
        <title>The Genome of the Zebra Mussel, Dreissena polymorpha: A Resource for Invasive Species Research.</title>
        <authorList>
            <person name="McCartney M.A."/>
            <person name="Auch B."/>
            <person name="Kono T."/>
            <person name="Mallez S."/>
            <person name="Zhang Y."/>
            <person name="Obille A."/>
            <person name="Becker A."/>
            <person name="Abrahante J.E."/>
            <person name="Garbe J."/>
            <person name="Badalamenti J.P."/>
            <person name="Herman A."/>
            <person name="Mangelson H."/>
            <person name="Liachko I."/>
            <person name="Sullivan S."/>
            <person name="Sone E.D."/>
            <person name="Koren S."/>
            <person name="Silverstein K.A.T."/>
            <person name="Beckman K.B."/>
            <person name="Gohl D.M."/>
        </authorList>
    </citation>
    <scope>NUCLEOTIDE SEQUENCE</scope>
    <source>
        <strain evidence="15">Duluth1</strain>
        <tissue evidence="15">Whole animal</tissue>
    </source>
</reference>
<keyword evidence="5 12" id="KW-0808">Transferase</keyword>
<keyword evidence="7" id="KW-0735">Signal-anchor</keyword>
<keyword evidence="9 12" id="KW-0333">Golgi apparatus</keyword>
<evidence type="ECO:0000256" key="11">
    <source>
        <dbReference type="ARBA" id="ARBA00023180"/>
    </source>
</evidence>
<dbReference type="Proteomes" id="UP000828390">
    <property type="component" value="Unassembled WGS sequence"/>
</dbReference>
<evidence type="ECO:0000259" key="14">
    <source>
        <dbReference type="Pfam" id="PF17039"/>
    </source>
</evidence>
<feature type="transmembrane region" description="Helical" evidence="12">
    <location>
        <begin position="12"/>
        <end position="33"/>
    </location>
</feature>
<dbReference type="Gene3D" id="3.40.50.11660">
    <property type="entry name" value="Glycosyl transferase family 10, C-terminal domain"/>
    <property type="match status" value="1"/>
</dbReference>
<dbReference type="InterPro" id="IPR055270">
    <property type="entry name" value="Glyco_tran_10_C"/>
</dbReference>
<evidence type="ECO:0000256" key="12">
    <source>
        <dbReference type="RuleBase" id="RU003832"/>
    </source>
</evidence>
<evidence type="ECO:0000256" key="5">
    <source>
        <dbReference type="ARBA" id="ARBA00022679"/>
    </source>
</evidence>
<keyword evidence="6 12" id="KW-0812">Transmembrane</keyword>
<dbReference type="PANTHER" id="PTHR48438:SF1">
    <property type="entry name" value="ALPHA-(1,3)-FUCOSYLTRANSFERASE C-RELATED"/>
    <property type="match status" value="1"/>
</dbReference>
<keyword evidence="8 12" id="KW-1133">Transmembrane helix</keyword>
<dbReference type="PANTHER" id="PTHR48438">
    <property type="entry name" value="ALPHA-(1,3)-FUCOSYLTRANSFERASE C-RELATED"/>
    <property type="match status" value="1"/>
</dbReference>
<name>A0A9D4LTN9_DREPO</name>
<dbReference type="EC" id="2.4.1.-" evidence="12"/>
<dbReference type="InterPro" id="IPR001503">
    <property type="entry name" value="Glyco_trans_10"/>
</dbReference>
<organism evidence="15 16">
    <name type="scientific">Dreissena polymorpha</name>
    <name type="common">Zebra mussel</name>
    <name type="synonym">Mytilus polymorpha</name>
    <dbReference type="NCBI Taxonomy" id="45954"/>
    <lineage>
        <taxon>Eukaryota</taxon>
        <taxon>Metazoa</taxon>
        <taxon>Spiralia</taxon>
        <taxon>Lophotrochozoa</taxon>
        <taxon>Mollusca</taxon>
        <taxon>Bivalvia</taxon>
        <taxon>Autobranchia</taxon>
        <taxon>Heteroconchia</taxon>
        <taxon>Euheterodonta</taxon>
        <taxon>Imparidentia</taxon>
        <taxon>Neoheterodontei</taxon>
        <taxon>Myida</taxon>
        <taxon>Dreissenoidea</taxon>
        <taxon>Dreissenidae</taxon>
        <taxon>Dreissena</taxon>
    </lineage>
</organism>
<dbReference type="GO" id="GO:0000139">
    <property type="term" value="C:Golgi membrane"/>
    <property type="evidence" value="ECO:0007669"/>
    <property type="project" value="UniProtKB-SubCell"/>
</dbReference>
<protein>
    <recommendedName>
        <fullName evidence="12">Fucosyltransferase</fullName>
        <ecNumber evidence="12">2.4.1.-</ecNumber>
    </recommendedName>
</protein>
<keyword evidence="11" id="KW-0325">Glycoprotein</keyword>
<reference evidence="15" key="2">
    <citation type="submission" date="2020-11" db="EMBL/GenBank/DDBJ databases">
        <authorList>
            <person name="McCartney M.A."/>
            <person name="Auch B."/>
            <person name="Kono T."/>
            <person name="Mallez S."/>
            <person name="Becker A."/>
            <person name="Gohl D.M."/>
            <person name="Silverstein K.A.T."/>
            <person name="Koren S."/>
            <person name="Bechman K.B."/>
            <person name="Herman A."/>
            <person name="Abrahante J.E."/>
            <person name="Garbe J."/>
        </authorList>
    </citation>
    <scope>NUCLEOTIDE SEQUENCE</scope>
    <source>
        <strain evidence="15">Duluth1</strain>
        <tissue evidence="15">Whole animal</tissue>
    </source>
</reference>
<evidence type="ECO:0000256" key="3">
    <source>
        <dbReference type="ARBA" id="ARBA00008919"/>
    </source>
</evidence>
<evidence type="ECO:0000259" key="13">
    <source>
        <dbReference type="Pfam" id="PF00852"/>
    </source>
</evidence>
<keyword evidence="10 12" id="KW-0472">Membrane</keyword>
<comment type="pathway">
    <text evidence="2">Protein modification; protein glycosylation.</text>
</comment>
<gene>
    <name evidence="15" type="ORF">DPMN_026577</name>
</gene>
<evidence type="ECO:0000313" key="16">
    <source>
        <dbReference type="Proteomes" id="UP000828390"/>
    </source>
</evidence>
<evidence type="ECO:0000256" key="7">
    <source>
        <dbReference type="ARBA" id="ARBA00022968"/>
    </source>
</evidence>
<evidence type="ECO:0000256" key="8">
    <source>
        <dbReference type="ARBA" id="ARBA00022989"/>
    </source>
</evidence>
<dbReference type="SUPFAM" id="SSF53756">
    <property type="entry name" value="UDP-Glycosyltransferase/glycogen phosphorylase"/>
    <property type="match status" value="1"/>
</dbReference>
<evidence type="ECO:0000256" key="4">
    <source>
        <dbReference type="ARBA" id="ARBA00022676"/>
    </source>
</evidence>
<sequence length="435" mass="51335">MSFVQHILRIRIHPTLAVVAVFMVTVFGAYMYISAYSRLDVRTNNTNDQILVDDQNIDQATNVGNMKSWRPESIPKSHDFEFVSINNRTHQLSGATDNNTAIVKSMFVDRDLFVNTTGEIAKHKILFWNPPGWMINWFSDTDMTQCNYKNCKISYDQREFFTSKAVVYSIPDAGMDHRPPVSPAQRNPDQAWIFFTLESPVHLVRKEFRSPHWHNTFNWSWTYRTDSDIFHPYGLLKTRTKLLAKNYTEIFNRKTKMAAWAVSHCSTYSVRERFVQLLSRHVKVDIYGKCGLQPPQDLDAILDNDYTFYLGFENSFCQDYMTEKLFQYYKRDLITVVRGSMGYAKYLPQETFVNAADFRSVKELGEFLNRLSNNEDEYIEYLRRKDSYEVYEREYVFRDAMCNICDKINNLEKYRKVYKNIIEWLGNCYSANDLN</sequence>
<dbReference type="InterPro" id="IPR031481">
    <property type="entry name" value="Glyco_tran_10_N"/>
</dbReference>
<dbReference type="GO" id="GO:0008417">
    <property type="term" value="F:fucosyltransferase activity"/>
    <property type="evidence" value="ECO:0007669"/>
    <property type="project" value="InterPro"/>
</dbReference>
<dbReference type="InterPro" id="IPR038577">
    <property type="entry name" value="GT10-like_C_sf"/>
</dbReference>